<gene>
    <name evidence="2" type="ORF">K489DRAFT_61552</name>
</gene>
<dbReference type="GeneID" id="54366562"/>
<reference evidence="2" key="2">
    <citation type="submission" date="2020-04" db="EMBL/GenBank/DDBJ databases">
        <authorList>
            <consortium name="NCBI Genome Project"/>
        </authorList>
    </citation>
    <scope>NUCLEOTIDE SEQUENCE</scope>
    <source>
        <strain evidence="2">CBS 342.82</strain>
    </source>
</reference>
<evidence type="ECO:0000313" key="2">
    <source>
        <dbReference type="RefSeq" id="XP_033456938.1"/>
    </source>
</evidence>
<protein>
    <submittedName>
        <fullName evidence="2">Uncharacterized protein</fullName>
    </submittedName>
</protein>
<reference evidence="2" key="1">
    <citation type="submission" date="2020-01" db="EMBL/GenBank/DDBJ databases">
        <authorList>
            <consortium name="DOE Joint Genome Institute"/>
            <person name="Haridas S."/>
            <person name="Albert R."/>
            <person name="Binder M."/>
            <person name="Bloem J."/>
            <person name="Labutti K."/>
            <person name="Salamov A."/>
            <person name="Andreopoulos B."/>
            <person name="Baker S.E."/>
            <person name="Barry K."/>
            <person name="Bills G."/>
            <person name="Bluhm B.H."/>
            <person name="Cannon C."/>
            <person name="Castanera R."/>
            <person name="Culley D.E."/>
            <person name="Daum C."/>
            <person name="Ezra D."/>
            <person name="Gonzalez J.B."/>
            <person name="Henrissat B."/>
            <person name="Kuo A."/>
            <person name="Liang C."/>
            <person name="Lipzen A."/>
            <person name="Lutzoni F."/>
            <person name="Magnuson J."/>
            <person name="Mondo S."/>
            <person name="Nolan M."/>
            <person name="Ohm R."/>
            <person name="Pangilinan J."/>
            <person name="Park H.-J."/>
            <person name="Ramirez L."/>
            <person name="Alfaro M."/>
            <person name="Sun H."/>
            <person name="Tritt A."/>
            <person name="Yoshinaga Y."/>
            <person name="Zwiers L.-H."/>
            <person name="Turgeon B.G."/>
            <person name="Goodwin S.B."/>
            <person name="Spatafora J.W."/>
            <person name="Crous P.W."/>
            <person name="Grigoriev I.V."/>
        </authorList>
    </citation>
    <scope>NUCLEOTIDE SEQUENCE</scope>
    <source>
        <strain evidence="2">CBS 342.82</strain>
    </source>
</reference>
<sequence length="153" mass="17801">MSCCSVRGQRRPIGEPVFRVALFLHDAAATHYMHRAWIWYSTDCNLLRPQCTPRYNMHFNSLEFNIMNESWRTRDSRQCVSCISIVALLGCLYRHKESPSHHLSGSAAEQRVACLRHRRTCAESMLEMFATIYMPWRDSRGCVHLQVLPKSVL</sequence>
<reference evidence="2" key="3">
    <citation type="submission" date="2025-08" db="UniProtKB">
        <authorList>
            <consortium name="RefSeq"/>
        </authorList>
    </citation>
    <scope>IDENTIFICATION</scope>
    <source>
        <strain evidence="2">CBS 342.82</strain>
    </source>
</reference>
<proteinExistence type="predicted"/>
<dbReference type="AlphaFoldDB" id="A0A6J3LZ39"/>
<dbReference type="RefSeq" id="XP_033456938.1">
    <property type="nucleotide sequence ID" value="XM_033608762.1"/>
</dbReference>
<organism evidence="2">
    <name type="scientific">Dissoconium aciculare CBS 342.82</name>
    <dbReference type="NCBI Taxonomy" id="1314786"/>
    <lineage>
        <taxon>Eukaryota</taxon>
        <taxon>Fungi</taxon>
        <taxon>Dikarya</taxon>
        <taxon>Ascomycota</taxon>
        <taxon>Pezizomycotina</taxon>
        <taxon>Dothideomycetes</taxon>
        <taxon>Dothideomycetidae</taxon>
        <taxon>Mycosphaerellales</taxon>
        <taxon>Dissoconiaceae</taxon>
        <taxon>Dissoconium</taxon>
    </lineage>
</organism>
<accession>A0A6J3LZ39</accession>
<evidence type="ECO:0000313" key="1">
    <source>
        <dbReference type="Proteomes" id="UP000504637"/>
    </source>
</evidence>
<dbReference type="Proteomes" id="UP000504637">
    <property type="component" value="Unplaced"/>
</dbReference>
<name>A0A6J3LZ39_9PEZI</name>
<keyword evidence="1" id="KW-1185">Reference proteome</keyword>